<dbReference type="Proteomes" id="UP001156669">
    <property type="component" value="Unassembled WGS sequence"/>
</dbReference>
<name>A0ABQ5XX18_9VIBR</name>
<protein>
    <submittedName>
        <fullName evidence="1">Uncharacterized protein</fullName>
    </submittedName>
</protein>
<proteinExistence type="predicted"/>
<evidence type="ECO:0000313" key="2">
    <source>
        <dbReference type="Proteomes" id="UP001156669"/>
    </source>
</evidence>
<gene>
    <name evidence="1" type="ORF">GCM10007906_08000</name>
</gene>
<keyword evidence="2" id="KW-1185">Reference proteome</keyword>
<sequence length="136" mass="15255">MKWALWFVAFITIEVAANEPLRIAVSQTPYSAVLQLTSFEEVEQGGDAYYKIQAEVLEDIRGNSSSHIYFNMHAEMGDEPNLDTAPVIITLCHDEQGFFWPSTGSEFMASKQNVSIAKDVAEHLNVKQISFSHCPQ</sequence>
<reference evidence="2" key="1">
    <citation type="journal article" date="2019" name="Int. J. Syst. Evol. Microbiol.">
        <title>The Global Catalogue of Microorganisms (GCM) 10K type strain sequencing project: providing services to taxonomists for standard genome sequencing and annotation.</title>
        <authorList>
            <consortium name="The Broad Institute Genomics Platform"/>
            <consortium name="The Broad Institute Genome Sequencing Center for Infectious Disease"/>
            <person name="Wu L."/>
            <person name="Ma J."/>
        </authorList>
    </citation>
    <scope>NUCLEOTIDE SEQUENCE [LARGE SCALE GENOMIC DNA]</scope>
    <source>
        <strain evidence="2">NBRC 110633</strain>
    </source>
</reference>
<comment type="caution">
    <text evidence="1">The sequence shown here is derived from an EMBL/GenBank/DDBJ whole genome shotgun (WGS) entry which is preliminary data.</text>
</comment>
<accession>A0ABQ5XX18</accession>
<evidence type="ECO:0000313" key="1">
    <source>
        <dbReference type="EMBL" id="GLR03213.1"/>
    </source>
</evidence>
<organism evidence="1 2">
    <name type="scientific">Vibrio hyugaensis</name>
    <dbReference type="NCBI Taxonomy" id="1534743"/>
    <lineage>
        <taxon>Bacteria</taxon>
        <taxon>Pseudomonadati</taxon>
        <taxon>Pseudomonadota</taxon>
        <taxon>Gammaproteobacteria</taxon>
        <taxon>Vibrionales</taxon>
        <taxon>Vibrionaceae</taxon>
        <taxon>Vibrio</taxon>
    </lineage>
</organism>
<dbReference type="RefSeq" id="WP_045395736.1">
    <property type="nucleotide sequence ID" value="NZ_BBLD01000001.1"/>
</dbReference>
<dbReference type="EMBL" id="BSOE01000013">
    <property type="protein sequence ID" value="GLR03213.1"/>
    <property type="molecule type" value="Genomic_DNA"/>
</dbReference>